<dbReference type="Gene3D" id="1.10.10.10">
    <property type="entry name" value="Winged helix-like DNA-binding domain superfamily/Winged helix DNA-binding domain"/>
    <property type="match status" value="1"/>
</dbReference>
<evidence type="ECO:0000313" key="3">
    <source>
        <dbReference type="Proteomes" id="UP000075615"/>
    </source>
</evidence>
<evidence type="ECO:0000259" key="1">
    <source>
        <dbReference type="Pfam" id="PF13601"/>
    </source>
</evidence>
<dbReference type="InterPro" id="IPR036388">
    <property type="entry name" value="WH-like_DNA-bd_sf"/>
</dbReference>
<dbReference type="Proteomes" id="UP000075615">
    <property type="component" value="Unassembled WGS sequence"/>
</dbReference>
<dbReference type="InterPro" id="IPR036390">
    <property type="entry name" value="WH_DNA-bd_sf"/>
</dbReference>
<dbReference type="PANTHER" id="PTHR37318">
    <property type="entry name" value="BSL7504 PROTEIN"/>
    <property type="match status" value="1"/>
</dbReference>
<sequence>MSALIAGEEMDFNRLKEILEVTDGNLASHLKALEKEEYIEVQKSFVGRKPNTKYVATKAGKVAFMVHIDALEALIKEQTGRG</sequence>
<dbReference type="STRING" id="296218.AWN68_01920"/>
<protein>
    <submittedName>
        <fullName evidence="2">Transcriptional regulator</fullName>
    </submittedName>
</protein>
<comment type="caution">
    <text evidence="2">The sequence shown here is derived from an EMBL/GenBank/DDBJ whole genome shotgun (WGS) entry which is preliminary data.</text>
</comment>
<dbReference type="SUPFAM" id="SSF46785">
    <property type="entry name" value="Winged helix' DNA-binding domain"/>
    <property type="match status" value="1"/>
</dbReference>
<evidence type="ECO:0000313" key="2">
    <source>
        <dbReference type="EMBL" id="KYG83584.1"/>
    </source>
</evidence>
<dbReference type="EMBL" id="LRDB01000001">
    <property type="protein sequence ID" value="KYG83584.1"/>
    <property type="molecule type" value="Genomic_DNA"/>
</dbReference>
<name>A0A150XY53_9BACT</name>
<dbReference type="AlphaFoldDB" id="A0A150XY53"/>
<feature type="domain" description="Winged helix DNA-binding" evidence="1">
    <location>
        <begin position="1"/>
        <end position="75"/>
    </location>
</feature>
<dbReference type="InterPro" id="IPR027395">
    <property type="entry name" value="WH_DNA-bd_dom"/>
</dbReference>
<gene>
    <name evidence="2" type="ORF">AWN68_01920</name>
</gene>
<proteinExistence type="predicted"/>
<accession>A0A150XY53</accession>
<reference evidence="2 3" key="1">
    <citation type="submission" date="2016-01" db="EMBL/GenBank/DDBJ databases">
        <title>Genome sequencing of Roseivirga echinicomitans KMM 6058.</title>
        <authorList>
            <person name="Selvaratnam C."/>
            <person name="Thevarajoo S."/>
            <person name="Goh K.M."/>
            <person name="Ee R."/>
            <person name="Chan K.-G."/>
            <person name="Chong C.S."/>
        </authorList>
    </citation>
    <scope>NUCLEOTIDE SEQUENCE [LARGE SCALE GENOMIC DNA]</scope>
    <source>
        <strain evidence="2 3">KMM 6058</strain>
    </source>
</reference>
<organism evidence="2 3">
    <name type="scientific">Roseivirga echinicomitans</name>
    <dbReference type="NCBI Taxonomy" id="296218"/>
    <lineage>
        <taxon>Bacteria</taxon>
        <taxon>Pseudomonadati</taxon>
        <taxon>Bacteroidota</taxon>
        <taxon>Cytophagia</taxon>
        <taxon>Cytophagales</taxon>
        <taxon>Roseivirgaceae</taxon>
        <taxon>Roseivirga</taxon>
    </lineage>
</organism>
<dbReference type="Pfam" id="PF13601">
    <property type="entry name" value="HTH_34"/>
    <property type="match status" value="1"/>
</dbReference>
<dbReference type="PANTHER" id="PTHR37318:SF1">
    <property type="entry name" value="BSL7504 PROTEIN"/>
    <property type="match status" value="1"/>
</dbReference>
<keyword evidence="3" id="KW-1185">Reference proteome</keyword>